<organism evidence="2 3">
    <name type="scientific">Pleurodeles waltl</name>
    <name type="common">Iberian ribbed newt</name>
    <dbReference type="NCBI Taxonomy" id="8319"/>
    <lineage>
        <taxon>Eukaryota</taxon>
        <taxon>Metazoa</taxon>
        <taxon>Chordata</taxon>
        <taxon>Craniata</taxon>
        <taxon>Vertebrata</taxon>
        <taxon>Euteleostomi</taxon>
        <taxon>Amphibia</taxon>
        <taxon>Batrachia</taxon>
        <taxon>Caudata</taxon>
        <taxon>Salamandroidea</taxon>
        <taxon>Salamandridae</taxon>
        <taxon>Pleurodelinae</taxon>
        <taxon>Pleurodeles</taxon>
    </lineage>
</organism>
<dbReference type="Proteomes" id="UP001066276">
    <property type="component" value="Chromosome 2_1"/>
</dbReference>
<sequence length="107" mass="11732">MEVTESQGTEWLDGDIAIPQSKRVAAQKYTGTMAELDTDENARKKGAGDGMRPSRVDKAKQGEDADSGEHFFSLSDHSDWAEDRNADTLREGSVVNLMGRGLSEKSR</sequence>
<feature type="region of interest" description="Disordered" evidence="1">
    <location>
        <begin position="32"/>
        <end position="92"/>
    </location>
</feature>
<feature type="compositionally biased region" description="Basic and acidic residues" evidence="1">
    <location>
        <begin position="40"/>
        <end position="69"/>
    </location>
</feature>
<accession>A0AAV7VPC7</accession>
<name>A0AAV7VPC7_PLEWA</name>
<reference evidence="2" key="1">
    <citation type="journal article" date="2022" name="bioRxiv">
        <title>Sequencing and chromosome-scale assembly of the giantPleurodeles waltlgenome.</title>
        <authorList>
            <person name="Brown T."/>
            <person name="Elewa A."/>
            <person name="Iarovenko S."/>
            <person name="Subramanian E."/>
            <person name="Araus A.J."/>
            <person name="Petzold A."/>
            <person name="Susuki M."/>
            <person name="Suzuki K.-i.T."/>
            <person name="Hayashi T."/>
            <person name="Toyoda A."/>
            <person name="Oliveira C."/>
            <person name="Osipova E."/>
            <person name="Leigh N.D."/>
            <person name="Simon A."/>
            <person name="Yun M.H."/>
        </authorList>
    </citation>
    <scope>NUCLEOTIDE SEQUENCE</scope>
    <source>
        <strain evidence="2">20211129_DDA</strain>
        <tissue evidence="2">Liver</tissue>
    </source>
</reference>
<feature type="compositionally biased region" description="Basic and acidic residues" evidence="1">
    <location>
        <begin position="76"/>
        <end position="90"/>
    </location>
</feature>
<evidence type="ECO:0000256" key="1">
    <source>
        <dbReference type="SAM" id="MobiDB-lite"/>
    </source>
</evidence>
<dbReference type="EMBL" id="JANPWB010000003">
    <property type="protein sequence ID" value="KAJ1202501.1"/>
    <property type="molecule type" value="Genomic_DNA"/>
</dbReference>
<dbReference type="AlphaFoldDB" id="A0AAV7VPC7"/>
<proteinExistence type="predicted"/>
<evidence type="ECO:0000313" key="2">
    <source>
        <dbReference type="EMBL" id="KAJ1202501.1"/>
    </source>
</evidence>
<evidence type="ECO:0000313" key="3">
    <source>
        <dbReference type="Proteomes" id="UP001066276"/>
    </source>
</evidence>
<comment type="caution">
    <text evidence="2">The sequence shown here is derived from an EMBL/GenBank/DDBJ whole genome shotgun (WGS) entry which is preliminary data.</text>
</comment>
<keyword evidence="3" id="KW-1185">Reference proteome</keyword>
<protein>
    <submittedName>
        <fullName evidence="2">Uncharacterized protein</fullName>
    </submittedName>
</protein>
<gene>
    <name evidence="2" type="ORF">NDU88_006300</name>
</gene>